<sequence length="317" mass="35638">MNRKTYIDYMRAFAILLVIAGHANAFNDPVKTWIYSFHMPLFFMISGLTLSEKKLSLKLVEKKVRVLLVPYIVWGLLYSSLTPGNVVKICYGSYRSIASAGSLTSLWFLPTMFIAYFISQILIKIRKSVLRLLFVIGVFLVGCYLPEIKEGYPWCINIGFIAATFIFAGYLIKELTDKRWSLGIMIAGTMIGAAGTWMYHLNSVNVKSYILMASGRIGNSAWFVISSLCGFIFIYFFSKIVEYYLPGNEIISHLGQNTMTVFLINKPILQILEDVLNRVAVKNEIRLILAVCITAIVACLISKVINVFLPAAVGKKV</sequence>
<comment type="caution">
    <text evidence="3">The sequence shown here is derived from an EMBL/GenBank/DDBJ whole genome shotgun (WGS) entry which is preliminary data.</text>
</comment>
<reference evidence="3 4" key="1">
    <citation type="submission" date="2019-11" db="EMBL/GenBank/DDBJ databases">
        <title>Draft genome sequence of Blautia luti DSM 14534T, isolated from human stool.</title>
        <authorList>
            <person name="Ortiz R."/>
            <person name="Melis-Arcos F."/>
            <person name="Covarrubias P."/>
            <person name="Cardenas J.P."/>
            <person name="Perez-Donoso J."/>
            <person name="Almonacid D."/>
        </authorList>
    </citation>
    <scope>NUCLEOTIDE SEQUENCE [LARGE SCALE GENOMIC DNA]</scope>
    <source>
        <strain evidence="3 4">DSM 14534</strain>
    </source>
</reference>
<feature type="transmembrane region" description="Helical" evidence="1">
    <location>
        <begin position="35"/>
        <end position="52"/>
    </location>
</feature>
<feature type="transmembrane region" description="Helical" evidence="1">
    <location>
        <begin position="64"/>
        <end position="81"/>
    </location>
</feature>
<dbReference type="GO" id="GO:0016747">
    <property type="term" value="F:acyltransferase activity, transferring groups other than amino-acyl groups"/>
    <property type="evidence" value="ECO:0007669"/>
    <property type="project" value="InterPro"/>
</dbReference>
<feature type="transmembrane region" description="Helical" evidence="1">
    <location>
        <begin position="151"/>
        <end position="172"/>
    </location>
</feature>
<keyword evidence="3" id="KW-0012">Acyltransferase</keyword>
<dbReference type="AlphaFoldDB" id="A0A844GJH6"/>
<feature type="transmembrane region" description="Helical" evidence="1">
    <location>
        <begin position="220"/>
        <end position="237"/>
    </location>
</feature>
<accession>A0A844GJH6</accession>
<organism evidence="3 4">
    <name type="scientific">Blautia luti DSM 14534 = JCM 17040</name>
    <dbReference type="NCBI Taxonomy" id="649762"/>
    <lineage>
        <taxon>Bacteria</taxon>
        <taxon>Bacillati</taxon>
        <taxon>Bacillota</taxon>
        <taxon>Clostridia</taxon>
        <taxon>Lachnospirales</taxon>
        <taxon>Lachnospiraceae</taxon>
        <taxon>Blautia</taxon>
    </lineage>
</organism>
<feature type="transmembrane region" description="Helical" evidence="1">
    <location>
        <begin position="179"/>
        <end position="200"/>
    </location>
</feature>
<dbReference type="PANTHER" id="PTHR37312:SF1">
    <property type="entry name" value="MEMBRANE-BOUND ACYLTRANSFERASE YKRP-RELATED"/>
    <property type="match status" value="1"/>
</dbReference>
<feature type="domain" description="Acyltransferase 3" evidence="2">
    <location>
        <begin position="5"/>
        <end position="301"/>
    </location>
</feature>
<keyword evidence="1" id="KW-0812">Transmembrane</keyword>
<feature type="transmembrane region" description="Helical" evidence="1">
    <location>
        <begin position="129"/>
        <end position="145"/>
    </location>
</feature>
<dbReference type="Proteomes" id="UP000437824">
    <property type="component" value="Unassembled WGS sequence"/>
</dbReference>
<evidence type="ECO:0000313" key="3">
    <source>
        <dbReference type="EMBL" id="MTD60830.1"/>
    </source>
</evidence>
<evidence type="ECO:0000259" key="2">
    <source>
        <dbReference type="Pfam" id="PF01757"/>
    </source>
</evidence>
<keyword evidence="1" id="KW-0472">Membrane</keyword>
<feature type="transmembrane region" description="Helical" evidence="1">
    <location>
        <begin position="287"/>
        <end position="309"/>
    </location>
</feature>
<name>A0A844GJH6_9FIRM</name>
<evidence type="ECO:0000313" key="4">
    <source>
        <dbReference type="Proteomes" id="UP000437824"/>
    </source>
</evidence>
<dbReference type="RefSeq" id="WP_154780018.1">
    <property type="nucleotide sequence ID" value="NZ_WMBC01000003.1"/>
</dbReference>
<dbReference type="InterPro" id="IPR002656">
    <property type="entry name" value="Acyl_transf_3_dom"/>
</dbReference>
<keyword evidence="3" id="KW-0808">Transferase</keyword>
<keyword evidence="1" id="KW-1133">Transmembrane helix</keyword>
<dbReference type="EMBL" id="WMBC01000003">
    <property type="protein sequence ID" value="MTD60830.1"/>
    <property type="molecule type" value="Genomic_DNA"/>
</dbReference>
<evidence type="ECO:0000256" key="1">
    <source>
        <dbReference type="SAM" id="Phobius"/>
    </source>
</evidence>
<protein>
    <submittedName>
        <fullName evidence="3">Acyltransferase family protein</fullName>
    </submittedName>
</protein>
<dbReference type="InterPro" id="IPR052734">
    <property type="entry name" value="Nod_factor_acetyltransferase"/>
</dbReference>
<dbReference type="PANTHER" id="PTHR37312">
    <property type="entry name" value="MEMBRANE-BOUND ACYLTRANSFERASE YKRP-RELATED"/>
    <property type="match status" value="1"/>
</dbReference>
<gene>
    <name evidence="3" type="ORF">GKZ57_05990</name>
</gene>
<dbReference type="Pfam" id="PF01757">
    <property type="entry name" value="Acyl_transf_3"/>
    <property type="match status" value="1"/>
</dbReference>
<proteinExistence type="predicted"/>
<feature type="transmembrane region" description="Helical" evidence="1">
    <location>
        <begin position="93"/>
        <end position="117"/>
    </location>
</feature>